<name>A0ABN9F0V4_9NEOB</name>
<reference evidence="1" key="1">
    <citation type="submission" date="2023-05" db="EMBL/GenBank/DDBJ databases">
        <authorList>
            <person name="Stuckert A."/>
        </authorList>
    </citation>
    <scope>NUCLEOTIDE SEQUENCE</scope>
</reference>
<evidence type="ECO:0000313" key="2">
    <source>
        <dbReference type="Proteomes" id="UP001162483"/>
    </source>
</evidence>
<dbReference type="Proteomes" id="UP001162483">
    <property type="component" value="Unassembled WGS sequence"/>
</dbReference>
<organism evidence="1 2">
    <name type="scientific">Staurois parvus</name>
    <dbReference type="NCBI Taxonomy" id="386267"/>
    <lineage>
        <taxon>Eukaryota</taxon>
        <taxon>Metazoa</taxon>
        <taxon>Chordata</taxon>
        <taxon>Craniata</taxon>
        <taxon>Vertebrata</taxon>
        <taxon>Euteleostomi</taxon>
        <taxon>Amphibia</taxon>
        <taxon>Batrachia</taxon>
        <taxon>Anura</taxon>
        <taxon>Neobatrachia</taxon>
        <taxon>Ranoidea</taxon>
        <taxon>Ranidae</taxon>
        <taxon>Staurois</taxon>
    </lineage>
</organism>
<proteinExistence type="predicted"/>
<protein>
    <submittedName>
        <fullName evidence="1">Uncharacterized protein</fullName>
    </submittedName>
</protein>
<accession>A0ABN9F0V4</accession>
<evidence type="ECO:0000313" key="1">
    <source>
        <dbReference type="EMBL" id="CAI9589402.1"/>
    </source>
</evidence>
<dbReference type="EMBL" id="CATNWA010016057">
    <property type="protein sequence ID" value="CAI9589402.1"/>
    <property type="molecule type" value="Genomic_DNA"/>
</dbReference>
<comment type="caution">
    <text evidence="1">The sequence shown here is derived from an EMBL/GenBank/DDBJ whole genome shotgun (WGS) entry which is preliminary data.</text>
</comment>
<keyword evidence="2" id="KW-1185">Reference proteome</keyword>
<sequence length="84" mass="8972">MCGCLGIGEHMSLIRVPKGLFKLAAADVSCRLVLPLLVFPDSCDCLLILNQLVPDLRLDATCPDLGLALDYPSVSAPVLLTFLC</sequence>
<gene>
    <name evidence="1" type="ORF">SPARVUS_LOCUS10888468</name>
</gene>